<comment type="caution">
    <text evidence="2">The sequence shown here is derived from an EMBL/GenBank/DDBJ whole genome shotgun (WGS) entry which is preliminary data.</text>
</comment>
<evidence type="ECO:0000313" key="3">
    <source>
        <dbReference type="Proteomes" id="UP000029995"/>
    </source>
</evidence>
<dbReference type="RefSeq" id="WP_034831166.1">
    <property type="nucleotide sequence ID" value="NZ_JANX01000006.1"/>
</dbReference>
<evidence type="ECO:0000259" key="1">
    <source>
        <dbReference type="PROSITE" id="PS51340"/>
    </source>
</evidence>
<dbReference type="Pfam" id="PF03473">
    <property type="entry name" value="MOSC"/>
    <property type="match status" value="1"/>
</dbReference>
<dbReference type="Proteomes" id="UP000029995">
    <property type="component" value="Unassembled WGS sequence"/>
</dbReference>
<feature type="domain" description="MOSC" evidence="1">
    <location>
        <begin position="108"/>
        <end position="252"/>
    </location>
</feature>
<dbReference type="InterPro" id="IPR005303">
    <property type="entry name" value="MOCOS_middle"/>
</dbReference>
<dbReference type="Pfam" id="PF03476">
    <property type="entry name" value="MOSC_N"/>
    <property type="match status" value="1"/>
</dbReference>
<dbReference type="GO" id="GO:0003824">
    <property type="term" value="F:catalytic activity"/>
    <property type="evidence" value="ECO:0007669"/>
    <property type="project" value="InterPro"/>
</dbReference>
<gene>
    <name evidence="2" type="ORF">P409_01740</name>
</gene>
<dbReference type="Gene3D" id="2.40.33.20">
    <property type="entry name" value="PK beta-barrel domain-like"/>
    <property type="match status" value="1"/>
</dbReference>
<proteinExistence type="predicted"/>
<dbReference type="OrthoDB" id="581532at2"/>
<dbReference type="SUPFAM" id="SSF50800">
    <property type="entry name" value="PK beta-barrel domain-like"/>
    <property type="match status" value="1"/>
</dbReference>
<organism evidence="2 3">
    <name type="scientific">Inquilinus limosus MP06</name>
    <dbReference type="NCBI Taxonomy" id="1398085"/>
    <lineage>
        <taxon>Bacteria</taxon>
        <taxon>Pseudomonadati</taxon>
        <taxon>Pseudomonadota</taxon>
        <taxon>Alphaproteobacteria</taxon>
        <taxon>Rhodospirillales</taxon>
        <taxon>Rhodospirillaceae</taxon>
        <taxon>Inquilinus</taxon>
    </lineage>
</organism>
<sequence length="252" mass="27260">MTAARLADLYRYPVKGLAGQALAAADLAPGGTVPHDRRFAIVHGASQCDPTAPSWQPKRQFLQLMTDERLALLGIDYDDATEALTLKRDGKQVARGLLSMPIGQELINQFLNAFMKDPRGALKIVAAPGIAFTDKPEKLVSLINLASVKDIERVTRAPVDPRRFRGNLILDGLPAWAEFDWIGKELEIGAARLRVVSRITRCAATNVNPATGERDLNIPKALMTGFRHADCGIYAEVIGGGRIAPGDALTVV</sequence>
<protein>
    <recommendedName>
        <fullName evidence="1">MOSC domain-containing protein</fullName>
    </recommendedName>
</protein>
<dbReference type="AlphaFoldDB" id="A0A0A0DB60"/>
<accession>A0A0A0DB60</accession>
<reference evidence="2 3" key="1">
    <citation type="submission" date="2014-01" db="EMBL/GenBank/DDBJ databases">
        <title>Genome sequence determination for a cystic fibrosis isolate, Inquilinus limosus.</title>
        <authorList>
            <person name="Pino M."/>
            <person name="Di Conza J."/>
            <person name="Gutkind G."/>
        </authorList>
    </citation>
    <scope>NUCLEOTIDE SEQUENCE [LARGE SCALE GENOMIC DNA]</scope>
    <source>
        <strain evidence="2 3">MP06</strain>
    </source>
</reference>
<dbReference type="GO" id="GO:0030170">
    <property type="term" value="F:pyridoxal phosphate binding"/>
    <property type="evidence" value="ECO:0007669"/>
    <property type="project" value="InterPro"/>
</dbReference>
<dbReference type="EMBL" id="JANX01000006">
    <property type="protein sequence ID" value="KGM35921.1"/>
    <property type="molecule type" value="Genomic_DNA"/>
</dbReference>
<dbReference type="GO" id="GO:0030151">
    <property type="term" value="F:molybdenum ion binding"/>
    <property type="evidence" value="ECO:0007669"/>
    <property type="project" value="InterPro"/>
</dbReference>
<dbReference type="InterPro" id="IPR005302">
    <property type="entry name" value="MoCF_Sase_C"/>
</dbReference>
<dbReference type="InterPro" id="IPR011037">
    <property type="entry name" value="Pyrv_Knase-like_insert_dom_sf"/>
</dbReference>
<evidence type="ECO:0000313" key="2">
    <source>
        <dbReference type="EMBL" id="KGM35921.1"/>
    </source>
</evidence>
<name>A0A0A0DB60_9PROT</name>
<dbReference type="PROSITE" id="PS51340">
    <property type="entry name" value="MOSC"/>
    <property type="match status" value="1"/>
</dbReference>